<protein>
    <submittedName>
        <fullName evidence="3">Basal body component, putative</fullName>
    </submittedName>
</protein>
<proteinExistence type="predicted"/>
<accession>A0A088RRU3</accession>
<dbReference type="eggNOG" id="ENOG502QVBH">
    <property type="taxonomic scope" value="Eukaryota"/>
</dbReference>
<name>A0A088RRU3_LEIPA</name>
<evidence type="ECO:0000256" key="1">
    <source>
        <dbReference type="SAM" id="Coils"/>
    </source>
</evidence>
<keyword evidence="1" id="KW-0175">Coiled coil</keyword>
<feature type="coiled-coil region" evidence="1">
    <location>
        <begin position="1307"/>
        <end position="1404"/>
    </location>
</feature>
<reference evidence="3 4" key="1">
    <citation type="journal article" date="2015" name="Sci. Rep.">
        <title>The genome of Leishmania panamensis: insights into genomics of the L. (Viannia) subgenus.</title>
        <authorList>
            <person name="Llanes A."/>
            <person name="Restrepo C.M."/>
            <person name="Vecchio G.D."/>
            <person name="Anguizola F.J."/>
            <person name="Lleonart R."/>
        </authorList>
    </citation>
    <scope>NUCLEOTIDE SEQUENCE [LARGE SCALE GENOMIC DNA]</scope>
    <source>
        <strain evidence="3 4">MHOM/PA/94/PSC-1</strain>
    </source>
</reference>
<feature type="compositionally biased region" description="Basic and acidic residues" evidence="2">
    <location>
        <begin position="213"/>
        <end position="243"/>
    </location>
</feature>
<dbReference type="EMBL" id="CP009393">
    <property type="protein sequence ID" value="AIN98847.1"/>
    <property type="molecule type" value="Genomic_DNA"/>
</dbReference>
<dbReference type="VEuPathDB" id="TriTrypDB:LPAL13_240028800"/>
<keyword evidence="4" id="KW-1185">Reference proteome</keyword>
<dbReference type="OrthoDB" id="273272at2759"/>
<dbReference type="Proteomes" id="UP000063063">
    <property type="component" value="Chromosome 24"/>
</dbReference>
<dbReference type="RefSeq" id="XP_010699554.1">
    <property type="nucleotide sequence ID" value="XM_010701252.1"/>
</dbReference>
<dbReference type="KEGG" id="lpan:LPMP_242150"/>
<feature type="coiled-coil region" evidence="1">
    <location>
        <begin position="1131"/>
        <end position="1239"/>
    </location>
</feature>
<sequence>MVSDGAPKSGPVPSDHVDQLLEEYLRVINSKDDQLHRLLRQLQDQEVAAGQREKDNAAKQRQLSEQLQSKNRKLKEAQAQAARDEEAVRKLVLNSEFLKKQLQESEERAEDQAAAAAKAAAKARRLECELSDAQVTHAALQAQKTKSEEGWAAAQLQVEAQNVAVASLKSELEMATQTLSETRSHAQQLQARIQDMMPIHEHTSAVAALEAKSTSERAQRNEDMKKLQDDFSSREKDHRTTQEALRKAQQDAEEMAASLQTTTKALDTAKHQLETADLTRQQTEKELREEMSRCRRAHLESAERIGELERSLARSQEALQRTTTELQATCAQHERYKAVAEKAHEGVQAQNHALQEQLRQYQDEADRARRLLEARERMISDSADALTRAREDATRSQAELREKLATVTATAALRAEECDRLQHQLNRAQSELAGAQRRTTADEHSLSQKLEELQTGVQRLQVQLRDKEEETRRAELVHGKELQKVQHDHAFAVEDMRRRHENEVQDLRTRLELARAELSEKAGGSKGLEKELYHVAEARQEMRSEMNRLQNTIEAKETVIQGLRREVDRQQTEAAQLTQRLAAHERNEGVLRQRIEEAERAQLDLKAARERAEESVVAIRRTAETSTAALAGVEAQLSEKDRIITALRLEVTECVEAKQVTFKEVLQERSHRDKLELSLTAAEERVNKAEIELRVALQQQEQLQRCIDERSKEVRRLKEEAEQRDAECSRLARHAEDVESLAKSTAEELRQTIHERDDTIQRLRSEQATVLPHLNEERGKSLVLLEKLQHQQELSRMHLDNAQQRISSLEEAVEARVAEVAALQENKARAEEQLLEVQAQVTTLTDTLDSREHKYQQRKEEVQKALQQVEEVKAATVMTLQRAEDQTAAANAIREKYKKEKAKMELLLERMEERLRASAKREKEDRQRGVDLTEKLTETEEALRRAQDTLDSRISEVKARYEEMCRQQAESFRDVTKDAMAAEKLATSLQVQLHEAQRRAASIEGSYRELQRHLAASQALVLEGYAEEAIDMKRVCIDLVLRAHRGTVSRATSVTKDSWSAAQKTAAELCEGARDTERQLVRLQLEHKTVLRAVEEAHQRRLEAAAAEHHEAVARVQGELAEAERCVLGLKEAARRTNDDRNQRMRALKESLERVTALLEMEKRQTASLRERIAADEAKRSNDASAAEDERRCLQHSFDKLKRQLDDRVVEQKHNEDELRELRAEVAALQRVLGEKSREVKQEADRVTKEHERLVAAVAAREAAELRCGEMDKQINFLRGQLETARLSHERVANDHQAAQRTRDMRLDAAQAELATAVAERRRCQREVESLEQRVRELTKEVQALRRQEADILGQLQAYKAETSALRERCANVESLKNISEASLAETQARERDLMDKLEELRNAQQLMQLCFDKQQEQLEVGRRLRQQDALQPSRFSS</sequence>
<gene>
    <name evidence="3" type="ORF">LPMP_242150</name>
</gene>
<evidence type="ECO:0000313" key="3">
    <source>
        <dbReference type="EMBL" id="AIN98847.1"/>
    </source>
</evidence>
<organism evidence="3 4">
    <name type="scientific">Leishmania panamensis</name>
    <dbReference type="NCBI Taxonomy" id="5679"/>
    <lineage>
        <taxon>Eukaryota</taxon>
        <taxon>Discoba</taxon>
        <taxon>Euglenozoa</taxon>
        <taxon>Kinetoplastea</taxon>
        <taxon>Metakinetoplastina</taxon>
        <taxon>Trypanosomatida</taxon>
        <taxon>Trypanosomatidae</taxon>
        <taxon>Leishmaniinae</taxon>
        <taxon>Leishmania</taxon>
        <taxon>Leishmania guyanensis species complex</taxon>
    </lineage>
</organism>
<dbReference type="GeneID" id="22575624"/>
<feature type="region of interest" description="Disordered" evidence="2">
    <location>
        <begin position="211"/>
        <end position="243"/>
    </location>
</feature>
<dbReference type="VEuPathDB" id="TriTrypDB:LPMP_242150"/>
<feature type="coiled-coil region" evidence="1">
    <location>
        <begin position="245"/>
        <end position="615"/>
    </location>
</feature>
<feature type="coiled-coil region" evidence="1">
    <location>
        <begin position="979"/>
        <end position="1013"/>
    </location>
</feature>
<feature type="coiled-coil region" evidence="1">
    <location>
        <begin position="672"/>
        <end position="949"/>
    </location>
</feature>
<evidence type="ECO:0000256" key="2">
    <source>
        <dbReference type="SAM" id="MobiDB-lite"/>
    </source>
</evidence>
<feature type="coiled-coil region" evidence="1">
    <location>
        <begin position="21"/>
        <end position="143"/>
    </location>
</feature>
<evidence type="ECO:0000313" key="4">
    <source>
        <dbReference type="Proteomes" id="UP000063063"/>
    </source>
</evidence>